<name>A0ACC2UQI3_9FUNG</name>
<reference evidence="1" key="1">
    <citation type="submission" date="2022-04" db="EMBL/GenBank/DDBJ databases">
        <title>Genome of the entomopathogenic fungus Entomophthora muscae.</title>
        <authorList>
            <person name="Elya C."/>
            <person name="Lovett B.R."/>
            <person name="Lee E."/>
            <person name="Macias A.M."/>
            <person name="Hajek A.E."/>
            <person name="De Bivort B.L."/>
            <person name="Kasson M.T."/>
            <person name="De Fine Licht H.H."/>
            <person name="Stajich J.E."/>
        </authorList>
    </citation>
    <scope>NUCLEOTIDE SEQUENCE</scope>
    <source>
        <strain evidence="1">Berkeley</strain>
    </source>
</reference>
<evidence type="ECO:0000313" key="2">
    <source>
        <dbReference type="Proteomes" id="UP001165960"/>
    </source>
</evidence>
<evidence type="ECO:0000313" key="1">
    <source>
        <dbReference type="EMBL" id="KAJ9089380.1"/>
    </source>
</evidence>
<comment type="caution">
    <text evidence="1">The sequence shown here is derived from an EMBL/GenBank/DDBJ whole genome shotgun (WGS) entry which is preliminary data.</text>
</comment>
<sequence>MKAPFIISFLPFGPCFDLVIGVPLPKSNHIKPSRGRNSRPSLAIYNHRPKHRQKSNTRTVQTKTYQRNSRESKSFITIEDRPENHILTVIKDAAKEQAINIGRHLTSEGADLVKKGVVSAKDWIVSLFSKKPKPTEQPLARDDEQPTPEKPESCSIDYDSITNEGSDYQTKQDCEADTH</sequence>
<protein>
    <submittedName>
        <fullName evidence="1">Uncharacterized protein</fullName>
    </submittedName>
</protein>
<proteinExistence type="predicted"/>
<keyword evidence="2" id="KW-1185">Reference proteome</keyword>
<organism evidence="1 2">
    <name type="scientific">Entomophthora muscae</name>
    <dbReference type="NCBI Taxonomy" id="34485"/>
    <lineage>
        <taxon>Eukaryota</taxon>
        <taxon>Fungi</taxon>
        <taxon>Fungi incertae sedis</taxon>
        <taxon>Zoopagomycota</taxon>
        <taxon>Entomophthoromycotina</taxon>
        <taxon>Entomophthoromycetes</taxon>
        <taxon>Entomophthorales</taxon>
        <taxon>Entomophthoraceae</taxon>
        <taxon>Entomophthora</taxon>
    </lineage>
</organism>
<dbReference type="EMBL" id="QTSX02000050">
    <property type="protein sequence ID" value="KAJ9089380.1"/>
    <property type="molecule type" value="Genomic_DNA"/>
</dbReference>
<accession>A0ACC2UQI3</accession>
<gene>
    <name evidence="1" type="ORF">DSO57_1013538</name>
</gene>
<dbReference type="Proteomes" id="UP001165960">
    <property type="component" value="Unassembled WGS sequence"/>
</dbReference>